<dbReference type="InterPro" id="IPR014729">
    <property type="entry name" value="Rossmann-like_a/b/a_fold"/>
</dbReference>
<dbReference type="Gene3D" id="3.30.200.20">
    <property type="entry name" value="Phosphorylase Kinase, domain 1"/>
    <property type="match status" value="1"/>
</dbReference>
<evidence type="ECO:0000259" key="2">
    <source>
        <dbReference type="PROSITE" id="PS50011"/>
    </source>
</evidence>
<dbReference type="Pfam" id="PF07716">
    <property type="entry name" value="bZIP_2"/>
    <property type="match status" value="1"/>
</dbReference>
<dbReference type="InterPro" id="IPR011009">
    <property type="entry name" value="Kinase-like_dom_sf"/>
</dbReference>
<dbReference type="PROSITE" id="PS00108">
    <property type="entry name" value="PROTEIN_KINASE_ST"/>
    <property type="match status" value="1"/>
</dbReference>
<dbReference type="Pfam" id="PF00069">
    <property type="entry name" value="Pkinase"/>
    <property type="match status" value="1"/>
</dbReference>
<dbReference type="FunFam" id="1.10.510.10:FF:000284">
    <property type="entry name" value="Putative receptor-like serine/threonine-protein kinase"/>
    <property type="match status" value="1"/>
</dbReference>
<feature type="coiled-coil region" evidence="1">
    <location>
        <begin position="804"/>
        <end position="838"/>
    </location>
</feature>
<keyword evidence="5" id="KW-1185">Reference proteome</keyword>
<accession>A0A7J6H8N6</accession>
<feature type="non-terminal residue" evidence="4">
    <location>
        <position position="1"/>
    </location>
</feature>
<dbReference type="PROSITE" id="PS50217">
    <property type="entry name" value="BZIP"/>
    <property type="match status" value="1"/>
</dbReference>
<dbReference type="AlphaFoldDB" id="A0A7J6H8N6"/>
<dbReference type="Gene3D" id="1.20.5.170">
    <property type="match status" value="1"/>
</dbReference>
<dbReference type="GO" id="GO:0005524">
    <property type="term" value="F:ATP binding"/>
    <property type="evidence" value="ECO:0007669"/>
    <property type="project" value="InterPro"/>
</dbReference>
<dbReference type="InterPro" id="IPR046347">
    <property type="entry name" value="bZIP_sf"/>
</dbReference>
<dbReference type="SUPFAM" id="SSF56112">
    <property type="entry name" value="Protein kinase-like (PK-like)"/>
    <property type="match status" value="1"/>
</dbReference>
<dbReference type="SUPFAM" id="SSF52402">
    <property type="entry name" value="Adenine nucleotide alpha hydrolases-like"/>
    <property type="match status" value="1"/>
</dbReference>
<reference evidence="4 5" key="1">
    <citation type="journal article" date="2020" name="bioRxiv">
        <title>Sequence and annotation of 42 cannabis genomes reveals extensive copy number variation in cannabinoid synthesis and pathogen resistance genes.</title>
        <authorList>
            <person name="Mckernan K.J."/>
            <person name="Helbert Y."/>
            <person name="Kane L.T."/>
            <person name="Ebling H."/>
            <person name="Zhang L."/>
            <person name="Liu B."/>
            <person name="Eaton Z."/>
            <person name="Mclaughlin S."/>
            <person name="Kingan S."/>
            <person name="Baybayan P."/>
            <person name="Concepcion G."/>
            <person name="Jordan M."/>
            <person name="Riva A."/>
            <person name="Barbazuk W."/>
            <person name="Harkins T."/>
        </authorList>
    </citation>
    <scope>NUCLEOTIDE SEQUENCE [LARGE SCALE GENOMIC DNA]</scope>
    <source>
        <strain evidence="5">cv. Jamaican Lion 4</strain>
        <tissue evidence="4">Leaf</tissue>
    </source>
</reference>
<dbReference type="InterPro" id="IPR008271">
    <property type="entry name" value="Ser/Thr_kinase_AS"/>
</dbReference>
<protein>
    <submittedName>
        <fullName evidence="4">Uncharacterized protein</fullName>
    </submittedName>
</protein>
<dbReference type="CDD" id="cd14686">
    <property type="entry name" value="bZIP"/>
    <property type="match status" value="1"/>
</dbReference>
<feature type="domain" description="Protein kinase" evidence="2">
    <location>
        <begin position="340"/>
        <end position="621"/>
    </location>
</feature>
<dbReference type="SMART" id="SM00338">
    <property type="entry name" value="BRLZ"/>
    <property type="match status" value="1"/>
</dbReference>
<evidence type="ECO:0000256" key="1">
    <source>
        <dbReference type="SAM" id="Coils"/>
    </source>
</evidence>
<sequence>MTVFEEFLTVLHNTKKERIVLVGIRIDSHSREILSWALVKVAEPGDSVVAIHVCRNSDEALKKKPSLDDYLEVYQGLCSVKKVALTGQILTGSSARRALVREAISHGVEALVLGISKRSNIRSRISTAKYCAKRLSSTTEVLAIHNGKVLFRRCPITKLSDTATNDRKELKPSPFTTKETVSEFGDSEAETETVVSFCETTRSTDSFSLISHQEKRRSLSRSDSLLSTDSFSMDQKLGWPLLRKSISGAPHTPKARNISVVHWVMSLPDRSPMQYLHCPTIVENPNMEGELNDFDNDTNNSIKLSDFSEIPEGLQNLLLTNSRGYKWFTLDDLKASTSQFASENLIGNGGCNRVYKGTLECGKLVAIKILESSKQGWKDFALEFDIISSLKHKHITPLLGICVEDNALISVYDFLPKGSLEENLHGKKEDKFVLSWELRYDVAIGIAEALHYLHKESPQPVIHRDIKSANVLLSNEFEAKLSDFGLAIWGPITSSFVTQGDVVGTFGYLAPEYFMYGKVSDKIDVYAFGVVLLELLSGRRPIVSDSPKGQESLVMWAKPLLESRDVKSLLDPNLDGKVDEVQMKRMVLAATLCLIRSSRLRPSIIQILKILKGEEDIEKWANSKNICQQHDISENQGEEDDEVYPNSSAELHLSLALLDVDDDEMTSFSSTDRSSSLYLNESFKDRWSSAFELCWVGLEIGRREKFQFGLLFGLNSLFIFSFSNLILTMDDGEVDFSNQEVFSSPNMAGELPSSCSMDSFFDELLKDSHACTHTHTCNPPGPDYSHTHTCFHERTRKKRPLGNREAVRKYREKKKARAASLEDEVVRLRTLNQQLVKRLQGQAALEAEVARLKCLLVDIRGRIEGEIGSFPYQKSVNHTIPNPTMPGSYMVNPCNVQCNDQVYCLHPGVDDKCDDDSLNDQGINACEFESLQCLANQNSASMDLSGCGVGNVSVSARAKSSASNKRKGKTLNGLFCIKLFGLLAIYTSSLMRGPCSNCKLKWLIRQREAVLTVRDTYSILISSWRTAASAGPRSAIKLLFASQNIGSWDVFHVSFYELCEQ</sequence>
<gene>
    <name evidence="4" type="ORF">G4B88_030775</name>
</gene>
<dbReference type="Proteomes" id="UP000583929">
    <property type="component" value="Unassembled WGS sequence"/>
</dbReference>
<dbReference type="SUPFAM" id="SSF57959">
    <property type="entry name" value="Leucine zipper domain"/>
    <property type="match status" value="1"/>
</dbReference>
<dbReference type="EMBL" id="JAATIQ010000058">
    <property type="protein sequence ID" value="KAF4391624.1"/>
    <property type="molecule type" value="Genomic_DNA"/>
</dbReference>
<organism evidence="4 5">
    <name type="scientific">Cannabis sativa</name>
    <name type="common">Hemp</name>
    <name type="synonym">Marijuana</name>
    <dbReference type="NCBI Taxonomy" id="3483"/>
    <lineage>
        <taxon>Eukaryota</taxon>
        <taxon>Viridiplantae</taxon>
        <taxon>Streptophyta</taxon>
        <taxon>Embryophyta</taxon>
        <taxon>Tracheophyta</taxon>
        <taxon>Spermatophyta</taxon>
        <taxon>Magnoliopsida</taxon>
        <taxon>eudicotyledons</taxon>
        <taxon>Gunneridae</taxon>
        <taxon>Pentapetalae</taxon>
        <taxon>rosids</taxon>
        <taxon>fabids</taxon>
        <taxon>Rosales</taxon>
        <taxon>Cannabaceae</taxon>
        <taxon>Cannabis</taxon>
    </lineage>
</organism>
<dbReference type="InterPro" id="IPR004827">
    <property type="entry name" value="bZIP"/>
</dbReference>
<evidence type="ECO:0000313" key="5">
    <source>
        <dbReference type="Proteomes" id="UP000583929"/>
    </source>
</evidence>
<dbReference type="PANTHER" id="PTHR47987:SF11">
    <property type="entry name" value="RECEPTOR-LIKE CYTOSOLIC SERINE_THREONINE-PROTEIN KINASE RBK1 ISOFORM X1"/>
    <property type="match status" value="1"/>
</dbReference>
<dbReference type="FunFam" id="3.30.200.20:FF:000268">
    <property type="entry name" value="probable receptor-like serine/threonine-protein kinase At5g57670"/>
    <property type="match status" value="1"/>
</dbReference>
<dbReference type="PANTHER" id="PTHR47987">
    <property type="entry name" value="OS08G0249100 PROTEIN"/>
    <property type="match status" value="1"/>
</dbReference>
<dbReference type="Gene3D" id="3.40.50.620">
    <property type="entry name" value="HUPs"/>
    <property type="match status" value="1"/>
</dbReference>
<feature type="domain" description="BZIP" evidence="3">
    <location>
        <begin position="793"/>
        <end position="840"/>
    </location>
</feature>
<keyword evidence="1" id="KW-0175">Coiled coil</keyword>
<dbReference type="GO" id="GO:0004672">
    <property type="term" value="F:protein kinase activity"/>
    <property type="evidence" value="ECO:0007669"/>
    <property type="project" value="InterPro"/>
</dbReference>
<dbReference type="Gene3D" id="1.10.510.10">
    <property type="entry name" value="Transferase(Phosphotransferase) domain 1"/>
    <property type="match status" value="1"/>
</dbReference>
<dbReference type="SMART" id="SM00220">
    <property type="entry name" value="S_TKc"/>
    <property type="match status" value="1"/>
</dbReference>
<comment type="caution">
    <text evidence="4">The sequence shown here is derived from an EMBL/GenBank/DDBJ whole genome shotgun (WGS) entry which is preliminary data.</text>
</comment>
<proteinExistence type="predicted"/>
<dbReference type="GO" id="GO:0003700">
    <property type="term" value="F:DNA-binding transcription factor activity"/>
    <property type="evidence" value="ECO:0007669"/>
    <property type="project" value="InterPro"/>
</dbReference>
<evidence type="ECO:0000259" key="3">
    <source>
        <dbReference type="PROSITE" id="PS50217"/>
    </source>
</evidence>
<evidence type="ECO:0000313" key="4">
    <source>
        <dbReference type="EMBL" id="KAF4391624.1"/>
    </source>
</evidence>
<dbReference type="PROSITE" id="PS50011">
    <property type="entry name" value="PROTEIN_KINASE_DOM"/>
    <property type="match status" value="1"/>
</dbReference>
<dbReference type="InterPro" id="IPR000719">
    <property type="entry name" value="Prot_kinase_dom"/>
</dbReference>
<dbReference type="CDD" id="cd00293">
    <property type="entry name" value="USP-like"/>
    <property type="match status" value="1"/>
</dbReference>
<dbReference type="InterPro" id="IPR046958">
    <property type="entry name" value="RBK1/2/STUNTED"/>
</dbReference>
<name>A0A7J6H8N6_CANSA</name>